<dbReference type="Pfam" id="PF02954">
    <property type="entry name" value="HTH_8"/>
    <property type="match status" value="1"/>
</dbReference>
<comment type="caution">
    <text evidence="10">The sequence shown here is derived from an EMBL/GenBank/DDBJ whole genome shotgun (WGS) entry which is preliminary data.</text>
</comment>
<dbReference type="SUPFAM" id="SSF52540">
    <property type="entry name" value="P-loop containing nucleoside triphosphate hydrolases"/>
    <property type="match status" value="1"/>
</dbReference>
<organism evidence="10 11">
    <name type="scientific">Qipengyuania algicida</name>
    <dbReference type="NCBI Taxonomy" id="1836209"/>
    <lineage>
        <taxon>Bacteria</taxon>
        <taxon>Pseudomonadati</taxon>
        <taxon>Pseudomonadota</taxon>
        <taxon>Alphaproteobacteria</taxon>
        <taxon>Sphingomonadales</taxon>
        <taxon>Erythrobacteraceae</taxon>
        <taxon>Qipengyuania</taxon>
    </lineage>
</organism>
<evidence type="ECO:0000256" key="3">
    <source>
        <dbReference type="ARBA" id="ARBA00022840"/>
    </source>
</evidence>
<dbReference type="Pfam" id="PF00158">
    <property type="entry name" value="Sigma54_activat"/>
    <property type="match status" value="1"/>
</dbReference>
<dbReference type="GO" id="GO:0006355">
    <property type="term" value="P:regulation of DNA-templated transcription"/>
    <property type="evidence" value="ECO:0007669"/>
    <property type="project" value="InterPro"/>
</dbReference>
<dbReference type="InterPro" id="IPR002197">
    <property type="entry name" value="HTH_Fis"/>
</dbReference>
<dbReference type="EMBL" id="WTYA01000009">
    <property type="protein sequence ID" value="MXP29566.1"/>
    <property type="molecule type" value="Genomic_DNA"/>
</dbReference>
<evidence type="ECO:0000256" key="7">
    <source>
        <dbReference type="PROSITE-ProRule" id="PRU00169"/>
    </source>
</evidence>
<feature type="domain" description="Sigma-54 factor interaction" evidence="8">
    <location>
        <begin position="145"/>
        <end position="371"/>
    </location>
</feature>
<dbReference type="GO" id="GO:0005524">
    <property type="term" value="F:ATP binding"/>
    <property type="evidence" value="ECO:0007669"/>
    <property type="project" value="UniProtKB-KW"/>
</dbReference>
<reference evidence="10 11" key="1">
    <citation type="submission" date="2019-12" db="EMBL/GenBank/DDBJ databases">
        <title>Genomic-based taxomic classification of the family Erythrobacteraceae.</title>
        <authorList>
            <person name="Xu L."/>
        </authorList>
    </citation>
    <scope>NUCLEOTIDE SEQUENCE [LARGE SCALE GENOMIC DNA]</scope>
    <source>
        <strain evidence="10 11">KEMB 9005-328</strain>
    </source>
</reference>
<keyword evidence="2" id="KW-0547">Nucleotide-binding</keyword>
<keyword evidence="4" id="KW-0902">Two-component regulatory system</keyword>
<name>A0A845AM20_9SPHN</name>
<dbReference type="PROSITE" id="PS50110">
    <property type="entry name" value="RESPONSE_REGULATORY"/>
    <property type="match status" value="1"/>
</dbReference>
<dbReference type="Gene3D" id="3.40.50.300">
    <property type="entry name" value="P-loop containing nucleotide triphosphate hydrolases"/>
    <property type="match status" value="1"/>
</dbReference>
<dbReference type="InterPro" id="IPR003593">
    <property type="entry name" value="AAA+_ATPase"/>
</dbReference>
<proteinExistence type="predicted"/>
<keyword evidence="6" id="KW-0804">Transcription</keyword>
<dbReference type="InterPro" id="IPR011006">
    <property type="entry name" value="CheY-like_superfamily"/>
</dbReference>
<dbReference type="FunFam" id="3.40.50.2300:FF:000018">
    <property type="entry name" value="DNA-binding transcriptional regulator NtrC"/>
    <property type="match status" value="1"/>
</dbReference>
<protein>
    <submittedName>
        <fullName evidence="10">Response regulator</fullName>
    </submittedName>
</protein>
<dbReference type="AlphaFoldDB" id="A0A845AM20"/>
<dbReference type="PANTHER" id="PTHR32071">
    <property type="entry name" value="TRANSCRIPTIONAL REGULATORY PROTEIN"/>
    <property type="match status" value="1"/>
</dbReference>
<dbReference type="InterPro" id="IPR001789">
    <property type="entry name" value="Sig_transdc_resp-reg_receiver"/>
</dbReference>
<dbReference type="PANTHER" id="PTHR32071:SF57">
    <property type="entry name" value="C4-DICARBOXYLATE TRANSPORT TRANSCRIPTIONAL REGULATORY PROTEIN DCTD"/>
    <property type="match status" value="1"/>
</dbReference>
<keyword evidence="5" id="KW-0805">Transcription regulation</keyword>
<dbReference type="Pfam" id="PF00072">
    <property type="entry name" value="Response_reg"/>
    <property type="match status" value="1"/>
</dbReference>
<dbReference type="InterPro" id="IPR002078">
    <property type="entry name" value="Sigma_54_int"/>
</dbReference>
<evidence type="ECO:0000256" key="1">
    <source>
        <dbReference type="ARBA" id="ARBA00022553"/>
    </source>
</evidence>
<evidence type="ECO:0000256" key="6">
    <source>
        <dbReference type="ARBA" id="ARBA00023163"/>
    </source>
</evidence>
<keyword evidence="1 7" id="KW-0597">Phosphoprotein</keyword>
<dbReference type="GO" id="GO:0000160">
    <property type="term" value="P:phosphorelay signal transduction system"/>
    <property type="evidence" value="ECO:0007669"/>
    <property type="project" value="UniProtKB-KW"/>
</dbReference>
<dbReference type="SMART" id="SM00382">
    <property type="entry name" value="AAA"/>
    <property type="match status" value="1"/>
</dbReference>
<gene>
    <name evidence="10" type="ORF">GRI58_12125</name>
</gene>
<sequence length="442" mass="48686">MSNSGIEIVFVEDDEMLREATAQALSLEGFNVTAFADAVSALETIAPDYTGVIVSDVRLPVMDGIEFFDRLQQVDAGLQVIFTTAHGDVDMAVRALQDGAADFFTKPYSIGRLTRAIRNASEKRALMIENRRLREELRGTGQPEITGSSAQAERLRRTISGVAQFDTDLLISGPTGSGKSFVSRLIHDASARQGRPFVVIDAAILLNKEAELILYGRDPSVALSRSGLIERANGGTLVLEDIDRIPEAFSKRLASLLDTRRFFAIGAERPTAIDLRVIGTIGTDGSIAPPSAIVGDRALFERLSGVGISLPPLAERREDIPEMFRAFVQEFESETRTIAGPIGDREWYHLLKSDWPGNVRELRQFARNFVLRLTDVLAATPASVSSSSLRQLVSSFEKTVIEDALKQADGRIGDVQVRLDIPRKTLYDKMSKYGIKPRDYRQ</sequence>
<dbReference type="SUPFAM" id="SSF46689">
    <property type="entry name" value="Homeodomain-like"/>
    <property type="match status" value="1"/>
</dbReference>
<dbReference type="PROSITE" id="PS50045">
    <property type="entry name" value="SIGMA54_INTERACT_4"/>
    <property type="match status" value="1"/>
</dbReference>
<feature type="modified residue" description="4-aspartylphosphate" evidence="7">
    <location>
        <position position="56"/>
    </location>
</feature>
<dbReference type="Proteomes" id="UP000439780">
    <property type="component" value="Unassembled WGS sequence"/>
</dbReference>
<dbReference type="GO" id="GO:0043565">
    <property type="term" value="F:sequence-specific DNA binding"/>
    <property type="evidence" value="ECO:0007669"/>
    <property type="project" value="InterPro"/>
</dbReference>
<dbReference type="Gene3D" id="1.10.10.60">
    <property type="entry name" value="Homeodomain-like"/>
    <property type="match status" value="1"/>
</dbReference>
<keyword evidence="3" id="KW-0067">ATP-binding</keyword>
<dbReference type="RefSeq" id="WP_160753862.1">
    <property type="nucleotide sequence ID" value="NZ_WTYA01000009.1"/>
</dbReference>
<evidence type="ECO:0000256" key="2">
    <source>
        <dbReference type="ARBA" id="ARBA00022741"/>
    </source>
</evidence>
<evidence type="ECO:0000259" key="8">
    <source>
        <dbReference type="PROSITE" id="PS50045"/>
    </source>
</evidence>
<keyword evidence="11" id="KW-1185">Reference proteome</keyword>
<dbReference type="SMART" id="SM00448">
    <property type="entry name" value="REC"/>
    <property type="match status" value="1"/>
</dbReference>
<dbReference type="SUPFAM" id="SSF52172">
    <property type="entry name" value="CheY-like"/>
    <property type="match status" value="1"/>
</dbReference>
<dbReference type="OrthoDB" id="7416568at2"/>
<feature type="domain" description="Response regulatory" evidence="9">
    <location>
        <begin position="7"/>
        <end position="121"/>
    </location>
</feature>
<evidence type="ECO:0000259" key="9">
    <source>
        <dbReference type="PROSITE" id="PS50110"/>
    </source>
</evidence>
<dbReference type="InterPro" id="IPR058031">
    <property type="entry name" value="AAA_lid_NorR"/>
</dbReference>
<evidence type="ECO:0000313" key="11">
    <source>
        <dbReference type="Proteomes" id="UP000439780"/>
    </source>
</evidence>
<evidence type="ECO:0000313" key="10">
    <source>
        <dbReference type="EMBL" id="MXP29566.1"/>
    </source>
</evidence>
<evidence type="ECO:0000256" key="5">
    <source>
        <dbReference type="ARBA" id="ARBA00023015"/>
    </source>
</evidence>
<evidence type="ECO:0000256" key="4">
    <source>
        <dbReference type="ARBA" id="ARBA00023012"/>
    </source>
</evidence>
<dbReference type="Gene3D" id="1.10.8.60">
    <property type="match status" value="1"/>
</dbReference>
<dbReference type="Pfam" id="PF25601">
    <property type="entry name" value="AAA_lid_14"/>
    <property type="match status" value="1"/>
</dbReference>
<dbReference type="CDD" id="cd00009">
    <property type="entry name" value="AAA"/>
    <property type="match status" value="1"/>
</dbReference>
<dbReference type="Gene3D" id="3.40.50.2300">
    <property type="match status" value="1"/>
</dbReference>
<dbReference type="InterPro" id="IPR027417">
    <property type="entry name" value="P-loop_NTPase"/>
</dbReference>
<dbReference type="InterPro" id="IPR009057">
    <property type="entry name" value="Homeodomain-like_sf"/>
</dbReference>
<accession>A0A845AM20</accession>